<dbReference type="Proteomes" id="UP001157006">
    <property type="component" value="Chromosome 2"/>
</dbReference>
<sequence length="130" mass="15077">MYPQKKHTSISAQKKPHETISCQYSTEKKESISKAVHGKEECQTRYNEKMQKMSKSTKQIRKLKMKPSIIEKTEKQNLTKFKDVIVTCKFFHLKNIFKGNKTYCRNAKTGGSPNNQLQDMPKLMGLMSSK</sequence>
<evidence type="ECO:0000313" key="2">
    <source>
        <dbReference type="EMBL" id="CAI8598215.1"/>
    </source>
</evidence>
<accession>A0AAV0ZP98</accession>
<name>A0AAV0ZP98_VICFA</name>
<dbReference type="AlphaFoldDB" id="A0AAV0ZP98"/>
<dbReference type="EMBL" id="OX451737">
    <property type="protein sequence ID" value="CAI8598215.1"/>
    <property type="molecule type" value="Genomic_DNA"/>
</dbReference>
<feature type="region of interest" description="Disordered" evidence="1">
    <location>
        <begin position="1"/>
        <end position="20"/>
    </location>
</feature>
<gene>
    <name evidence="2" type="ORF">VFH_II117080</name>
</gene>
<organism evidence="2 3">
    <name type="scientific">Vicia faba</name>
    <name type="common">Broad bean</name>
    <name type="synonym">Faba vulgaris</name>
    <dbReference type="NCBI Taxonomy" id="3906"/>
    <lineage>
        <taxon>Eukaryota</taxon>
        <taxon>Viridiplantae</taxon>
        <taxon>Streptophyta</taxon>
        <taxon>Embryophyta</taxon>
        <taxon>Tracheophyta</taxon>
        <taxon>Spermatophyta</taxon>
        <taxon>Magnoliopsida</taxon>
        <taxon>eudicotyledons</taxon>
        <taxon>Gunneridae</taxon>
        <taxon>Pentapetalae</taxon>
        <taxon>rosids</taxon>
        <taxon>fabids</taxon>
        <taxon>Fabales</taxon>
        <taxon>Fabaceae</taxon>
        <taxon>Papilionoideae</taxon>
        <taxon>50 kb inversion clade</taxon>
        <taxon>NPAAA clade</taxon>
        <taxon>Hologalegina</taxon>
        <taxon>IRL clade</taxon>
        <taxon>Fabeae</taxon>
        <taxon>Vicia</taxon>
    </lineage>
</organism>
<protein>
    <submittedName>
        <fullName evidence="2">Uncharacterized protein</fullName>
    </submittedName>
</protein>
<evidence type="ECO:0000256" key="1">
    <source>
        <dbReference type="SAM" id="MobiDB-lite"/>
    </source>
</evidence>
<evidence type="ECO:0000313" key="3">
    <source>
        <dbReference type="Proteomes" id="UP001157006"/>
    </source>
</evidence>
<reference evidence="2 3" key="1">
    <citation type="submission" date="2023-01" db="EMBL/GenBank/DDBJ databases">
        <authorList>
            <person name="Kreplak J."/>
        </authorList>
    </citation>
    <scope>NUCLEOTIDE SEQUENCE [LARGE SCALE GENOMIC DNA]</scope>
</reference>
<keyword evidence="3" id="KW-1185">Reference proteome</keyword>
<proteinExistence type="predicted"/>